<proteinExistence type="inferred from homology"/>
<dbReference type="RefSeq" id="WP_135445887.1">
    <property type="nucleotide sequence ID" value="NZ_SRLE01000012.1"/>
</dbReference>
<dbReference type="InterPro" id="IPR003838">
    <property type="entry name" value="ABC3_permease_C"/>
</dbReference>
<feature type="transmembrane region" description="Helical" evidence="7">
    <location>
        <begin position="370"/>
        <end position="398"/>
    </location>
</feature>
<organism evidence="9 10">
    <name type="scientific">Mangrovimicrobium sediminis</name>
    <dbReference type="NCBI Taxonomy" id="2562682"/>
    <lineage>
        <taxon>Bacteria</taxon>
        <taxon>Pseudomonadati</taxon>
        <taxon>Pseudomonadota</taxon>
        <taxon>Gammaproteobacteria</taxon>
        <taxon>Cellvibrionales</taxon>
        <taxon>Halieaceae</taxon>
        <taxon>Mangrovimicrobium</taxon>
    </lineage>
</organism>
<evidence type="ECO:0000259" key="8">
    <source>
        <dbReference type="Pfam" id="PF02687"/>
    </source>
</evidence>
<feature type="domain" description="ABC3 transporter permease C-terminal" evidence="8">
    <location>
        <begin position="272"/>
        <end position="401"/>
    </location>
</feature>
<feature type="transmembrane region" description="Helical" evidence="7">
    <location>
        <begin position="20"/>
        <end position="41"/>
    </location>
</feature>
<accession>A0A4Z0LWQ7</accession>
<dbReference type="GO" id="GO:0044874">
    <property type="term" value="P:lipoprotein localization to outer membrane"/>
    <property type="evidence" value="ECO:0007669"/>
    <property type="project" value="TreeGrafter"/>
</dbReference>
<dbReference type="Proteomes" id="UP000298050">
    <property type="component" value="Unassembled WGS sequence"/>
</dbReference>
<keyword evidence="3" id="KW-1003">Cell membrane</keyword>
<dbReference type="GO" id="GO:0098797">
    <property type="term" value="C:plasma membrane protein complex"/>
    <property type="evidence" value="ECO:0007669"/>
    <property type="project" value="TreeGrafter"/>
</dbReference>
<comment type="caution">
    <text evidence="9">The sequence shown here is derived from an EMBL/GenBank/DDBJ whole genome shotgun (WGS) entry which is preliminary data.</text>
</comment>
<dbReference type="Pfam" id="PF02687">
    <property type="entry name" value="FtsX"/>
    <property type="match status" value="1"/>
</dbReference>
<evidence type="ECO:0000256" key="7">
    <source>
        <dbReference type="SAM" id="Phobius"/>
    </source>
</evidence>
<name>A0A4Z0LWQ7_9GAMM</name>
<keyword evidence="10" id="KW-1185">Reference proteome</keyword>
<sequence>MNLTWVLAWRNLWRHRRRTWLTVGAMLFCNVLLVFLISLQLGSYQVMIDNSLALFSGHLQVQQADYRADQRLRDTVPQVTALAEEMRGQLDAVGVAARGQAFALASSEERSFGIQITGVQPAYEPLVSSLPGLVAQGRYLQPDDSDAIVVGAVLARNLRVAPGDALTFIGSGRDGSIAAGIATVVGILDSGIPEVDRGMAQVPLAWFQDVFAMGEAGHAVVVRMAHLEQVQAAVATTRGLLPAEENLAVLDWDALQPGLRQAIQSDMASAWFMYAVLILLVAFSVLNTQLMSVMERTHEFGVMLALGLGPGRLARLVAMETMLLSLLGLALGLLCGALLVAYLSVAGFTYPGMEELAARFNMAGRIYPEFSVVALTWGPLVVFVFCLLAAIYPALSLFRLAPVSAMRAAR</sequence>
<dbReference type="EMBL" id="SRLE01000012">
    <property type="protein sequence ID" value="TGD71843.1"/>
    <property type="molecule type" value="Genomic_DNA"/>
</dbReference>
<dbReference type="AlphaFoldDB" id="A0A4Z0LWQ7"/>
<comment type="similarity">
    <text evidence="2">Belongs to the ABC-4 integral membrane protein family. LolC/E subfamily.</text>
</comment>
<protein>
    <submittedName>
        <fullName evidence="9">ABC transporter permease</fullName>
    </submittedName>
</protein>
<dbReference type="InterPro" id="IPR051447">
    <property type="entry name" value="Lipoprotein-release_system"/>
</dbReference>
<evidence type="ECO:0000256" key="6">
    <source>
        <dbReference type="ARBA" id="ARBA00023136"/>
    </source>
</evidence>
<evidence type="ECO:0000313" key="10">
    <source>
        <dbReference type="Proteomes" id="UP000298050"/>
    </source>
</evidence>
<keyword evidence="4 7" id="KW-0812">Transmembrane</keyword>
<evidence type="ECO:0000256" key="1">
    <source>
        <dbReference type="ARBA" id="ARBA00004651"/>
    </source>
</evidence>
<dbReference type="PANTHER" id="PTHR30489">
    <property type="entry name" value="LIPOPROTEIN-RELEASING SYSTEM TRANSMEMBRANE PROTEIN LOLE"/>
    <property type="match status" value="1"/>
</dbReference>
<evidence type="ECO:0000256" key="2">
    <source>
        <dbReference type="ARBA" id="ARBA00005236"/>
    </source>
</evidence>
<keyword evidence="6 7" id="KW-0472">Membrane</keyword>
<feature type="transmembrane region" description="Helical" evidence="7">
    <location>
        <begin position="322"/>
        <end position="350"/>
    </location>
</feature>
<gene>
    <name evidence="9" type="ORF">E4634_17165</name>
</gene>
<evidence type="ECO:0000256" key="5">
    <source>
        <dbReference type="ARBA" id="ARBA00022989"/>
    </source>
</evidence>
<feature type="transmembrane region" description="Helical" evidence="7">
    <location>
        <begin position="268"/>
        <end position="286"/>
    </location>
</feature>
<keyword evidence="5 7" id="KW-1133">Transmembrane helix</keyword>
<evidence type="ECO:0000256" key="4">
    <source>
        <dbReference type="ARBA" id="ARBA00022692"/>
    </source>
</evidence>
<evidence type="ECO:0000256" key="3">
    <source>
        <dbReference type="ARBA" id="ARBA00022475"/>
    </source>
</evidence>
<comment type="subcellular location">
    <subcellularLocation>
        <location evidence="1">Cell membrane</location>
        <topology evidence="1">Multi-pass membrane protein</topology>
    </subcellularLocation>
</comment>
<dbReference type="PANTHER" id="PTHR30489:SF0">
    <property type="entry name" value="LIPOPROTEIN-RELEASING SYSTEM TRANSMEMBRANE PROTEIN LOLE"/>
    <property type="match status" value="1"/>
</dbReference>
<evidence type="ECO:0000313" key="9">
    <source>
        <dbReference type="EMBL" id="TGD71843.1"/>
    </source>
</evidence>
<dbReference type="OrthoDB" id="9770036at2"/>
<reference evidence="9 10" key="1">
    <citation type="submission" date="2019-04" db="EMBL/GenBank/DDBJ databases">
        <title>Taxonomy of novel Haliea sp. from mangrove soil of West Coast of India.</title>
        <authorList>
            <person name="Verma A."/>
            <person name="Kumar P."/>
            <person name="Krishnamurthi S."/>
        </authorList>
    </citation>
    <scope>NUCLEOTIDE SEQUENCE [LARGE SCALE GENOMIC DNA]</scope>
    <source>
        <strain evidence="9 10">SAOS-164</strain>
    </source>
</reference>